<dbReference type="EMBL" id="CACRSP010000003">
    <property type="protein sequence ID" value="VYS90063.1"/>
    <property type="molecule type" value="Genomic_DNA"/>
</dbReference>
<name>A0A6N2S8R8_9BIFI</name>
<accession>A0A6N2S8R8</accession>
<evidence type="ECO:0008006" key="2">
    <source>
        <dbReference type="Google" id="ProtNLM"/>
    </source>
</evidence>
<evidence type="ECO:0000313" key="1">
    <source>
        <dbReference type="EMBL" id="VYS90063.1"/>
    </source>
</evidence>
<gene>
    <name evidence="1" type="ORF">BDLFYP24_01401</name>
</gene>
<protein>
    <recommendedName>
        <fullName evidence="2">Transposase</fullName>
    </recommendedName>
</protein>
<proteinExistence type="predicted"/>
<reference evidence="1" key="1">
    <citation type="submission" date="2019-11" db="EMBL/GenBank/DDBJ databases">
        <authorList>
            <person name="Feng L."/>
        </authorList>
    </citation>
    <scope>NUCLEOTIDE SEQUENCE</scope>
    <source>
        <strain evidence="1">BdentiumLFYP24</strain>
    </source>
</reference>
<organism evidence="1">
    <name type="scientific">Bifidobacterium dentium</name>
    <dbReference type="NCBI Taxonomy" id="1689"/>
    <lineage>
        <taxon>Bacteria</taxon>
        <taxon>Bacillati</taxon>
        <taxon>Actinomycetota</taxon>
        <taxon>Actinomycetes</taxon>
        <taxon>Bifidobacteriales</taxon>
        <taxon>Bifidobacteriaceae</taxon>
        <taxon>Bifidobacterium</taxon>
    </lineage>
</organism>
<sequence length="31" mass="3490">MLGENHYVGIDNAVDSLYGHLKRYRHGGAVF</sequence>
<dbReference type="AlphaFoldDB" id="A0A6N2S8R8"/>